<keyword evidence="6" id="KW-0067">ATP-binding</keyword>
<evidence type="ECO:0000259" key="8">
    <source>
        <dbReference type="Pfam" id="PF00931"/>
    </source>
</evidence>
<comment type="caution">
    <text evidence="10">The sequence shown here is derived from an EMBL/GenBank/DDBJ whole genome shotgun (WGS) entry which is preliminary data.</text>
</comment>
<organism evidence="10 11">
    <name type="scientific">Eragrostis curvula</name>
    <name type="common">weeping love grass</name>
    <dbReference type="NCBI Taxonomy" id="38414"/>
    <lineage>
        <taxon>Eukaryota</taxon>
        <taxon>Viridiplantae</taxon>
        <taxon>Streptophyta</taxon>
        <taxon>Embryophyta</taxon>
        <taxon>Tracheophyta</taxon>
        <taxon>Spermatophyta</taxon>
        <taxon>Magnoliopsida</taxon>
        <taxon>Liliopsida</taxon>
        <taxon>Poales</taxon>
        <taxon>Poaceae</taxon>
        <taxon>PACMAD clade</taxon>
        <taxon>Chloridoideae</taxon>
        <taxon>Eragrostideae</taxon>
        <taxon>Eragrostidinae</taxon>
        <taxon>Eragrostis</taxon>
    </lineage>
</organism>
<dbReference type="Gene3D" id="3.40.50.300">
    <property type="entry name" value="P-loop containing nucleotide triphosphate hydrolases"/>
    <property type="match status" value="1"/>
</dbReference>
<evidence type="ECO:0008006" key="12">
    <source>
        <dbReference type="Google" id="ProtNLM"/>
    </source>
</evidence>
<accession>A0A5J9VCR7</accession>
<keyword evidence="3" id="KW-0677">Repeat</keyword>
<protein>
    <recommendedName>
        <fullName evidence="12">NB-ARC domain-containing protein</fullName>
    </recommendedName>
</protein>
<dbReference type="GO" id="GO:0005524">
    <property type="term" value="F:ATP binding"/>
    <property type="evidence" value="ECO:0007669"/>
    <property type="project" value="UniProtKB-KW"/>
</dbReference>
<proteinExistence type="inferred from homology"/>
<dbReference type="GO" id="GO:0006952">
    <property type="term" value="P:defense response"/>
    <property type="evidence" value="ECO:0007669"/>
    <property type="project" value="UniProtKB-KW"/>
</dbReference>
<gene>
    <name evidence="10" type="ORF">EJB05_24985</name>
</gene>
<evidence type="ECO:0000256" key="5">
    <source>
        <dbReference type="ARBA" id="ARBA00022821"/>
    </source>
</evidence>
<dbReference type="PRINTS" id="PR00364">
    <property type="entry name" value="DISEASERSIST"/>
</dbReference>
<evidence type="ECO:0000313" key="11">
    <source>
        <dbReference type="Proteomes" id="UP000324897"/>
    </source>
</evidence>
<keyword evidence="2" id="KW-0433">Leucine-rich repeat</keyword>
<evidence type="ECO:0000256" key="7">
    <source>
        <dbReference type="SAM" id="MobiDB-lite"/>
    </source>
</evidence>
<evidence type="ECO:0000256" key="2">
    <source>
        <dbReference type="ARBA" id="ARBA00022614"/>
    </source>
</evidence>
<dbReference type="Proteomes" id="UP000324897">
    <property type="component" value="Chromosome 1"/>
</dbReference>
<dbReference type="InterPro" id="IPR002182">
    <property type="entry name" value="NB-ARC"/>
</dbReference>
<dbReference type="InterPro" id="IPR042197">
    <property type="entry name" value="Apaf_helical"/>
</dbReference>
<dbReference type="InterPro" id="IPR027417">
    <property type="entry name" value="P-loop_NTPase"/>
</dbReference>
<dbReference type="SUPFAM" id="SSF52540">
    <property type="entry name" value="P-loop containing nucleoside triphosphate hydrolases"/>
    <property type="match status" value="1"/>
</dbReference>
<keyword evidence="4" id="KW-0547">Nucleotide-binding</keyword>
<evidence type="ECO:0000259" key="9">
    <source>
        <dbReference type="Pfam" id="PF18052"/>
    </source>
</evidence>
<feature type="domain" description="Disease resistance N-terminal" evidence="9">
    <location>
        <begin position="92"/>
        <end position="156"/>
    </location>
</feature>
<feature type="domain" description="NB-ARC" evidence="8">
    <location>
        <begin position="271"/>
        <end position="429"/>
    </location>
</feature>
<keyword evidence="11" id="KW-1185">Reference proteome</keyword>
<feature type="region of interest" description="Disordered" evidence="7">
    <location>
        <begin position="244"/>
        <end position="267"/>
    </location>
</feature>
<evidence type="ECO:0000256" key="4">
    <source>
        <dbReference type="ARBA" id="ARBA00022741"/>
    </source>
</evidence>
<dbReference type="Pfam" id="PF00931">
    <property type="entry name" value="NB-ARC"/>
    <property type="match status" value="1"/>
</dbReference>
<dbReference type="EMBL" id="RWGY01000011">
    <property type="protein sequence ID" value="TVU33197.1"/>
    <property type="molecule type" value="Genomic_DNA"/>
</dbReference>
<evidence type="ECO:0000256" key="1">
    <source>
        <dbReference type="ARBA" id="ARBA00008894"/>
    </source>
</evidence>
<dbReference type="InterPro" id="IPR041118">
    <property type="entry name" value="Rx_N"/>
</dbReference>
<evidence type="ECO:0000313" key="10">
    <source>
        <dbReference type="EMBL" id="TVU33197.1"/>
    </source>
</evidence>
<dbReference type="AlphaFoldDB" id="A0A5J9VCR7"/>
<evidence type="ECO:0000256" key="3">
    <source>
        <dbReference type="ARBA" id="ARBA00022737"/>
    </source>
</evidence>
<evidence type="ECO:0000256" key="6">
    <source>
        <dbReference type="ARBA" id="ARBA00022840"/>
    </source>
</evidence>
<dbReference type="Gene3D" id="1.20.5.4130">
    <property type="match status" value="1"/>
</dbReference>
<dbReference type="Gramene" id="TVU33197">
    <property type="protein sequence ID" value="TVU33197"/>
    <property type="gene ID" value="EJB05_24985"/>
</dbReference>
<dbReference type="PANTHER" id="PTHR36766:SF40">
    <property type="entry name" value="DISEASE RESISTANCE PROTEIN RGA3"/>
    <property type="match status" value="1"/>
</dbReference>
<comment type="similarity">
    <text evidence="1">Belongs to the disease resistance NB-LRR family.</text>
</comment>
<dbReference type="PANTHER" id="PTHR36766">
    <property type="entry name" value="PLANT BROAD-SPECTRUM MILDEW RESISTANCE PROTEIN RPW8"/>
    <property type="match status" value="1"/>
</dbReference>
<sequence length="710" mass="78999">MFALRRSIRIEPSLLATVTKLDGYRYIWSSERKNKKQNLNRPVNMMLSKAVEVIGGINEGVNLFQWVGSAVSSLRSGWNGKQEQKLQEDEVLQLQSDLECLRDTLPATYHLIDRAEWRGHEKCVAELLPKLKNAVYDAEDILDGFRWYELKLKVEGNATQVSPFIDFFCTVTQGRFNKVIDIQKRLNSISSQLEKMGLCQIAPRFDKLLRPETTSFPTEPKIFGREEEMKKVIKLLGVSANSIRSPSRRKRTRREARSFASSTSLDNNDTRMTNVPVLPIVGIGGVGKTTLAQNICNHQQVKSHFDLIIWTCVSDDFDVKRLTKEAIEQSSESTPATDNLNSLQKALGNSLRKKRFLMVLDDMWDDALKENGQCWKRFCAPFTNVVGGSMMLVTTRFRKVADLVCTMDPVPLEGLKDQLFWDFFKLCIFGFDSSSINPVLECIGKRILPKLKGSPLAAKTLGRLLGSSLDPIHWDRILKSELWELNQEETEILPALRLSYIYLPFHLKRCFSFCAVYPKDFIFEKDNLSEIWVAEGFVEPQGKGGWGVELHGRARLEAPRDKLDGTLGFTAACGCPMWSSRGARKEISLMGQEAAASMPRPRASCATSGTRAAPPVDAPCPLPSALEHCRAQPPQSQLRAAGGGARELVVLNLVVGGGGTCICGELGGRRPCSRSGAKGLFQPQRSSAADGLEAPPLPISFLRAASSPSQ</sequence>
<dbReference type="GO" id="GO:0043531">
    <property type="term" value="F:ADP binding"/>
    <property type="evidence" value="ECO:0007669"/>
    <property type="project" value="InterPro"/>
</dbReference>
<name>A0A5J9VCR7_9POAL</name>
<feature type="region of interest" description="Disordered" evidence="7">
    <location>
        <begin position="674"/>
        <end position="693"/>
    </location>
</feature>
<dbReference type="Pfam" id="PF18052">
    <property type="entry name" value="Rx_N"/>
    <property type="match status" value="1"/>
</dbReference>
<dbReference type="OrthoDB" id="771937at2759"/>
<reference evidence="10 11" key="1">
    <citation type="journal article" date="2019" name="Sci. Rep.">
        <title>A high-quality genome of Eragrostis curvula grass provides insights into Poaceae evolution and supports new strategies to enhance forage quality.</title>
        <authorList>
            <person name="Carballo J."/>
            <person name="Santos B.A.C.M."/>
            <person name="Zappacosta D."/>
            <person name="Garbus I."/>
            <person name="Selva J.P."/>
            <person name="Gallo C.A."/>
            <person name="Diaz A."/>
            <person name="Albertini E."/>
            <person name="Caccamo M."/>
            <person name="Echenique V."/>
        </authorList>
    </citation>
    <scope>NUCLEOTIDE SEQUENCE [LARGE SCALE GENOMIC DNA]</scope>
    <source>
        <strain evidence="11">cv. Victoria</strain>
        <tissue evidence="10">Leaf</tissue>
    </source>
</reference>
<keyword evidence="5" id="KW-0611">Plant defense</keyword>
<feature type="non-terminal residue" evidence="10">
    <location>
        <position position="1"/>
    </location>
</feature>
<dbReference type="Gene3D" id="1.10.8.430">
    <property type="entry name" value="Helical domain of apoptotic protease-activating factors"/>
    <property type="match status" value="1"/>
</dbReference>